<dbReference type="AlphaFoldDB" id="A0A1I1W971"/>
<dbReference type="SUPFAM" id="SSF50156">
    <property type="entry name" value="PDZ domain-like"/>
    <property type="match status" value="3"/>
</dbReference>
<name>A0A1I1W971_9BACT</name>
<dbReference type="CDD" id="cd06163">
    <property type="entry name" value="S2P-M50_PDZ_RseP-like"/>
    <property type="match status" value="1"/>
</dbReference>
<dbReference type="OrthoDB" id="9782003at2"/>
<keyword evidence="14" id="KW-1185">Reference proteome</keyword>
<keyword evidence="4 13" id="KW-0645">Protease</keyword>
<gene>
    <name evidence="13" type="ORF">SAMN02745121_02170</name>
</gene>
<evidence type="ECO:0000313" key="14">
    <source>
        <dbReference type="Proteomes" id="UP000199400"/>
    </source>
</evidence>
<evidence type="ECO:0000256" key="2">
    <source>
        <dbReference type="ARBA" id="ARBA00004141"/>
    </source>
</evidence>
<dbReference type="InterPro" id="IPR008915">
    <property type="entry name" value="Peptidase_M50"/>
</dbReference>
<dbReference type="CDD" id="cd23081">
    <property type="entry name" value="cpPDZ_EcRseP-like"/>
    <property type="match status" value="1"/>
</dbReference>
<feature type="domain" description="PDZ" evidence="12">
    <location>
        <begin position="290"/>
        <end position="348"/>
    </location>
</feature>
<dbReference type="InterPro" id="IPR001478">
    <property type="entry name" value="PDZ"/>
</dbReference>
<keyword evidence="10 11" id="KW-0472">Membrane</keyword>
<dbReference type="PROSITE" id="PS50106">
    <property type="entry name" value="PDZ"/>
    <property type="match status" value="2"/>
</dbReference>
<feature type="transmembrane region" description="Helical" evidence="11">
    <location>
        <begin position="469"/>
        <end position="491"/>
    </location>
</feature>
<dbReference type="EMBL" id="FOMX01000006">
    <property type="protein sequence ID" value="SFD91559.1"/>
    <property type="molecule type" value="Genomic_DNA"/>
</dbReference>
<reference evidence="14" key="1">
    <citation type="submission" date="2016-10" db="EMBL/GenBank/DDBJ databases">
        <authorList>
            <person name="Varghese N."/>
            <person name="Submissions S."/>
        </authorList>
    </citation>
    <scope>NUCLEOTIDE SEQUENCE [LARGE SCALE GENOMIC DNA]</scope>
    <source>
        <strain evidence="14">ATCC 25963</strain>
    </source>
</reference>
<keyword evidence="8 11" id="KW-1133">Transmembrane helix</keyword>
<organism evidence="13 14">
    <name type="scientific">Nannocystis exedens</name>
    <dbReference type="NCBI Taxonomy" id="54"/>
    <lineage>
        <taxon>Bacteria</taxon>
        <taxon>Pseudomonadati</taxon>
        <taxon>Myxococcota</taxon>
        <taxon>Polyangia</taxon>
        <taxon>Nannocystales</taxon>
        <taxon>Nannocystaceae</taxon>
        <taxon>Nannocystis</taxon>
    </lineage>
</organism>
<dbReference type="GO" id="GO:0006508">
    <property type="term" value="P:proteolysis"/>
    <property type="evidence" value="ECO:0007669"/>
    <property type="project" value="UniProtKB-KW"/>
</dbReference>
<feature type="domain" description="PDZ" evidence="12">
    <location>
        <begin position="117"/>
        <end position="155"/>
    </location>
</feature>
<keyword evidence="7" id="KW-0862">Zinc</keyword>
<evidence type="ECO:0000256" key="9">
    <source>
        <dbReference type="ARBA" id="ARBA00023049"/>
    </source>
</evidence>
<dbReference type="Pfam" id="PF02163">
    <property type="entry name" value="Peptidase_M50"/>
    <property type="match status" value="1"/>
</dbReference>
<keyword evidence="9" id="KW-0482">Metalloprotease</keyword>
<dbReference type="PANTHER" id="PTHR42837:SF2">
    <property type="entry name" value="MEMBRANE METALLOPROTEASE ARASP2, CHLOROPLASTIC-RELATED"/>
    <property type="match status" value="1"/>
</dbReference>
<sequence length="543" mass="59980">MTQFLAFILLIGPLIFVHELGHLLAAKLVDVKVVRFSLGFGPALARIQLGETEYRIAPIPLGGYVTLLGQSPDEPLAPHEAHRALRNRPLWARYLVLGAGPLFNLLLPLLLYFTFYLGHTVIAPPVIGTVLDDSAAATSELRSGDRIVAIDGTDIHSWGEMQDHVRAAPDREVKLQIERDGVRFDRFVTPRRSVVKNAVDEPEARGMLGVFPWVYAPQIGIVDTHSPAHEQGLMTGDIITSINGEPIETVEDLERELTRQGTALLRLTYLRAVPVRGELGTYWWYASHHARLLPRHEGGASTGLLPANTFIRTVAPGSPAAKAGIAPGDRVLAVGDRPVTRWETVAVMLDRQGTKPIDLRVQSPGEAPRTVRVEQEIRTHRGIYKQERSYLFFGAEPYAKREVPPPEPIRGRVTYAVRSAVDETLSMLGMMWTSLRQMVTLERGVDELSSVVGIFNVAGTAAEQGPGQFLLLMALLSINLGFVNLLPIPILDGGHLMFFTLEALRRRPLGQRAREVASAVGLVIILVLLLIALRNDITRFWMD</sequence>
<evidence type="ECO:0000256" key="3">
    <source>
        <dbReference type="ARBA" id="ARBA00007931"/>
    </source>
</evidence>
<evidence type="ECO:0000256" key="8">
    <source>
        <dbReference type="ARBA" id="ARBA00022989"/>
    </source>
</evidence>
<comment type="cofactor">
    <cofactor evidence="1">
        <name>Zn(2+)</name>
        <dbReference type="ChEBI" id="CHEBI:29105"/>
    </cofactor>
</comment>
<evidence type="ECO:0000256" key="7">
    <source>
        <dbReference type="ARBA" id="ARBA00022833"/>
    </source>
</evidence>
<evidence type="ECO:0000313" key="13">
    <source>
        <dbReference type="EMBL" id="SFD91559.1"/>
    </source>
</evidence>
<dbReference type="Proteomes" id="UP000199400">
    <property type="component" value="Unassembled WGS sequence"/>
</dbReference>
<dbReference type="InterPro" id="IPR004387">
    <property type="entry name" value="Pept_M50_Zn"/>
</dbReference>
<dbReference type="Pfam" id="PF17820">
    <property type="entry name" value="PDZ_6"/>
    <property type="match status" value="3"/>
</dbReference>
<dbReference type="InterPro" id="IPR041489">
    <property type="entry name" value="PDZ_6"/>
</dbReference>
<comment type="subcellular location">
    <subcellularLocation>
        <location evidence="2">Membrane</location>
        <topology evidence="2">Multi-pass membrane protein</topology>
    </subcellularLocation>
</comment>
<feature type="transmembrane region" description="Helical" evidence="11">
    <location>
        <begin position="516"/>
        <end position="533"/>
    </location>
</feature>
<protein>
    <submittedName>
        <fullName evidence="13">Regulator of sigma E protease</fullName>
    </submittedName>
</protein>
<dbReference type="GO" id="GO:0016020">
    <property type="term" value="C:membrane"/>
    <property type="evidence" value="ECO:0007669"/>
    <property type="project" value="UniProtKB-SubCell"/>
</dbReference>
<evidence type="ECO:0000256" key="1">
    <source>
        <dbReference type="ARBA" id="ARBA00001947"/>
    </source>
</evidence>
<dbReference type="InterPro" id="IPR036034">
    <property type="entry name" value="PDZ_sf"/>
</dbReference>
<dbReference type="STRING" id="54.SAMN02745121_02170"/>
<accession>A0A1I1W971</accession>
<evidence type="ECO:0000259" key="12">
    <source>
        <dbReference type="PROSITE" id="PS50106"/>
    </source>
</evidence>
<dbReference type="PANTHER" id="PTHR42837">
    <property type="entry name" value="REGULATOR OF SIGMA-E PROTEASE RSEP"/>
    <property type="match status" value="1"/>
</dbReference>
<keyword evidence="5 11" id="KW-0812">Transmembrane</keyword>
<feature type="transmembrane region" description="Helical" evidence="11">
    <location>
        <begin position="91"/>
        <end position="113"/>
    </location>
</feature>
<comment type="similarity">
    <text evidence="3">Belongs to the peptidase M50B family.</text>
</comment>
<dbReference type="RefSeq" id="WP_096325949.1">
    <property type="nucleotide sequence ID" value="NZ_FOMX01000006.1"/>
</dbReference>
<evidence type="ECO:0000256" key="4">
    <source>
        <dbReference type="ARBA" id="ARBA00022670"/>
    </source>
</evidence>
<evidence type="ECO:0000256" key="5">
    <source>
        <dbReference type="ARBA" id="ARBA00022692"/>
    </source>
</evidence>
<dbReference type="GO" id="GO:0004222">
    <property type="term" value="F:metalloendopeptidase activity"/>
    <property type="evidence" value="ECO:0007669"/>
    <property type="project" value="InterPro"/>
</dbReference>
<dbReference type="Gene3D" id="2.30.42.10">
    <property type="match status" value="3"/>
</dbReference>
<keyword evidence="6" id="KW-0378">Hydrolase</keyword>
<evidence type="ECO:0000256" key="11">
    <source>
        <dbReference type="SAM" id="Phobius"/>
    </source>
</evidence>
<evidence type="ECO:0000256" key="6">
    <source>
        <dbReference type="ARBA" id="ARBA00022801"/>
    </source>
</evidence>
<dbReference type="SMART" id="SM00228">
    <property type="entry name" value="PDZ"/>
    <property type="match status" value="3"/>
</dbReference>
<proteinExistence type="inferred from homology"/>
<evidence type="ECO:0000256" key="10">
    <source>
        <dbReference type="ARBA" id="ARBA00023136"/>
    </source>
</evidence>